<dbReference type="Proteomes" id="UP001589610">
    <property type="component" value="Unassembled WGS sequence"/>
</dbReference>
<dbReference type="EMBL" id="JBHMBS010000002">
    <property type="protein sequence ID" value="MFB9674939.1"/>
    <property type="molecule type" value="Genomic_DNA"/>
</dbReference>
<reference evidence="2 3" key="1">
    <citation type="submission" date="2024-09" db="EMBL/GenBank/DDBJ databases">
        <authorList>
            <person name="Sun Q."/>
            <person name="Mori K."/>
        </authorList>
    </citation>
    <scope>NUCLEOTIDE SEQUENCE [LARGE SCALE GENOMIC DNA]</scope>
    <source>
        <strain evidence="2 3">JCM 3028</strain>
    </source>
</reference>
<evidence type="ECO:0000313" key="2">
    <source>
        <dbReference type="EMBL" id="MFB9674939.1"/>
    </source>
</evidence>
<comment type="caution">
    <text evidence="2">The sequence shown here is derived from an EMBL/GenBank/DDBJ whole genome shotgun (WGS) entry which is preliminary data.</text>
</comment>
<keyword evidence="3" id="KW-1185">Reference proteome</keyword>
<name>A0ABV5T784_9ACTN</name>
<dbReference type="Pfam" id="PF04149">
    <property type="entry name" value="DUF397"/>
    <property type="match status" value="1"/>
</dbReference>
<evidence type="ECO:0000313" key="3">
    <source>
        <dbReference type="Proteomes" id="UP001589610"/>
    </source>
</evidence>
<accession>A0ABV5T784</accession>
<proteinExistence type="predicted"/>
<dbReference type="InterPro" id="IPR007278">
    <property type="entry name" value="DUF397"/>
</dbReference>
<protein>
    <submittedName>
        <fullName evidence="2">DUF397 domain-containing protein</fullName>
    </submittedName>
</protein>
<dbReference type="RefSeq" id="WP_386154704.1">
    <property type="nucleotide sequence ID" value="NZ_JBHMBS010000002.1"/>
</dbReference>
<evidence type="ECO:0000259" key="1">
    <source>
        <dbReference type="Pfam" id="PF04149"/>
    </source>
</evidence>
<organism evidence="2 3">
    <name type="scientific">Streptosporangium vulgare</name>
    <dbReference type="NCBI Taxonomy" id="46190"/>
    <lineage>
        <taxon>Bacteria</taxon>
        <taxon>Bacillati</taxon>
        <taxon>Actinomycetota</taxon>
        <taxon>Actinomycetes</taxon>
        <taxon>Streptosporangiales</taxon>
        <taxon>Streptosporangiaceae</taxon>
        <taxon>Streptosporangium</taxon>
    </lineage>
</organism>
<gene>
    <name evidence="2" type="ORF">ACFFRH_05520</name>
</gene>
<sequence>MSANNHNDVIWKKSALSAASGNCVEVARLGEGRVGVRDSKDRSGPVLTFAPGAWDSFVGGVKSGEFDI</sequence>
<feature type="domain" description="DUF397" evidence="1">
    <location>
        <begin position="11"/>
        <end position="62"/>
    </location>
</feature>